<keyword evidence="4" id="KW-1185">Reference proteome</keyword>
<dbReference type="AlphaFoldDB" id="A0A0K1EGF5"/>
<evidence type="ECO:0000256" key="2">
    <source>
        <dbReference type="SAM" id="SignalP"/>
    </source>
</evidence>
<evidence type="ECO:0008006" key="5">
    <source>
        <dbReference type="Google" id="ProtNLM"/>
    </source>
</evidence>
<feature type="transmembrane region" description="Helical" evidence="1">
    <location>
        <begin position="275"/>
        <end position="295"/>
    </location>
</feature>
<proteinExistence type="predicted"/>
<evidence type="ECO:0000313" key="4">
    <source>
        <dbReference type="Proteomes" id="UP000067626"/>
    </source>
</evidence>
<dbReference type="STRING" id="52.CMC5_041030"/>
<evidence type="ECO:0000256" key="1">
    <source>
        <dbReference type="SAM" id="Phobius"/>
    </source>
</evidence>
<keyword evidence="1" id="KW-0472">Membrane</keyword>
<evidence type="ECO:0000313" key="3">
    <source>
        <dbReference type="EMBL" id="AKT39950.1"/>
    </source>
</evidence>
<protein>
    <recommendedName>
        <fullName evidence="5">PEGA domain-containing protein</fullName>
    </recommendedName>
</protein>
<dbReference type="KEGG" id="ccro:CMC5_041030"/>
<organism evidence="3 4">
    <name type="scientific">Chondromyces crocatus</name>
    <dbReference type="NCBI Taxonomy" id="52"/>
    <lineage>
        <taxon>Bacteria</taxon>
        <taxon>Pseudomonadati</taxon>
        <taxon>Myxococcota</taxon>
        <taxon>Polyangia</taxon>
        <taxon>Polyangiales</taxon>
        <taxon>Polyangiaceae</taxon>
        <taxon>Chondromyces</taxon>
    </lineage>
</organism>
<gene>
    <name evidence="3" type="ORF">CMC5_041030</name>
</gene>
<keyword evidence="1" id="KW-1133">Transmembrane helix</keyword>
<keyword evidence="1" id="KW-0812">Transmembrane</keyword>
<dbReference type="RefSeq" id="WP_050431948.1">
    <property type="nucleotide sequence ID" value="NZ_CP012159.1"/>
</dbReference>
<reference evidence="3 4" key="1">
    <citation type="submission" date="2015-07" db="EMBL/GenBank/DDBJ databases">
        <title>Genome analysis of myxobacterium Chondromyces crocatus Cm c5 reveals a high potential for natural compound synthesis and the genetic basis for the loss of fruiting body formation.</title>
        <authorList>
            <person name="Zaburannyi N."/>
            <person name="Bunk B."/>
            <person name="Maier J."/>
            <person name="Overmann J."/>
            <person name="Mueller R."/>
        </authorList>
    </citation>
    <scope>NUCLEOTIDE SEQUENCE [LARGE SCALE GENOMIC DNA]</scope>
    <source>
        <strain evidence="3 4">Cm c5</strain>
    </source>
</reference>
<feature type="signal peptide" evidence="2">
    <location>
        <begin position="1"/>
        <end position="23"/>
    </location>
</feature>
<dbReference type="Proteomes" id="UP000067626">
    <property type="component" value="Chromosome"/>
</dbReference>
<dbReference type="EMBL" id="CP012159">
    <property type="protein sequence ID" value="AKT39950.1"/>
    <property type="molecule type" value="Genomic_DNA"/>
</dbReference>
<feature type="chain" id="PRO_5005459411" description="PEGA domain-containing protein" evidence="2">
    <location>
        <begin position="24"/>
        <end position="328"/>
    </location>
</feature>
<accession>A0A0K1EGF5</accession>
<name>A0A0K1EGF5_CHOCO</name>
<keyword evidence="2" id="KW-0732">Signal</keyword>
<sequence>MTLRLCALGLGACLWFMPTVAHADTSDVDRATARTLAQEGQDALDDGDFDTARDRFTRADAIIHAPTLLIGVARAQVGLGHLIEAQEAYNRILREGIAPDAPEAFTLALEEARREVLELSPRVPAVTIRVDGAHPSQVMIDGVPIPSAAIGARRPVDPGEHTIRAIAPGHRAAEASIFLAEGTHQDVHLTLASTTPEATPPRPEEAPLAPPRSGFPSKALGLTALGVGGAGIVLGGVTGIMALARHAALTEVCPGDVCPRQHEGARDTYRTLGTLSTVGFIVGGAGIVGGSLLLLTMPTVDASRTSSPQGLRIAPQIGPGYVGAKGSF</sequence>